<accession>A0ABN9QLG3</accession>
<comment type="caution">
    <text evidence="3">The sequence shown here is derived from an EMBL/GenBank/DDBJ whole genome shotgun (WGS) entry which is preliminary data.</text>
</comment>
<name>A0ABN9QLG3_9DINO</name>
<evidence type="ECO:0008006" key="5">
    <source>
        <dbReference type="Google" id="ProtNLM"/>
    </source>
</evidence>
<evidence type="ECO:0000313" key="3">
    <source>
        <dbReference type="EMBL" id="CAK0806667.1"/>
    </source>
</evidence>
<proteinExistence type="predicted"/>
<keyword evidence="4" id="KW-1185">Reference proteome</keyword>
<evidence type="ECO:0000256" key="1">
    <source>
        <dbReference type="SAM" id="Coils"/>
    </source>
</evidence>
<dbReference type="SUPFAM" id="SSF56219">
    <property type="entry name" value="DNase I-like"/>
    <property type="match status" value="1"/>
</dbReference>
<feature type="region of interest" description="Disordered" evidence="2">
    <location>
        <begin position="438"/>
        <end position="471"/>
    </location>
</feature>
<feature type="compositionally biased region" description="Low complexity" evidence="2">
    <location>
        <begin position="887"/>
        <end position="897"/>
    </location>
</feature>
<organism evidence="3 4">
    <name type="scientific">Prorocentrum cordatum</name>
    <dbReference type="NCBI Taxonomy" id="2364126"/>
    <lineage>
        <taxon>Eukaryota</taxon>
        <taxon>Sar</taxon>
        <taxon>Alveolata</taxon>
        <taxon>Dinophyceae</taxon>
        <taxon>Prorocentrales</taxon>
        <taxon>Prorocentraceae</taxon>
        <taxon>Prorocentrum</taxon>
    </lineage>
</organism>
<feature type="coiled-coil region" evidence="1">
    <location>
        <begin position="240"/>
        <end position="281"/>
    </location>
</feature>
<evidence type="ECO:0000313" key="4">
    <source>
        <dbReference type="Proteomes" id="UP001189429"/>
    </source>
</evidence>
<feature type="region of interest" description="Disordered" evidence="2">
    <location>
        <begin position="186"/>
        <end position="234"/>
    </location>
</feature>
<sequence>MDSFTRRASSQCFHSDEYFETYTFSHQFDQASGGMCTSLPSWGSLPTMHPVSMQSQLARQENHPMLQSSGGESWNTFDEFDDPRGRRRAEIQSSSPSEHAQDSAQLGLGGAPSAADAQLPSRPGGVLLLHGQSLPRRQEDPPILQSSGGESWKTFDEFDHPRGGALPLTTVGALLLDCSAGAAPAYSPTRPPGMPPRSTAETWLAAGPPGEPDRAARARQPASGGRAGASTGTPAAATALADMRARLLAQEQLLAQVQQQAQDLRRRIREQQADLAEMELQQGELVDSMPAATEEAAPATPGAPAITTLMIRNIPMSVTQRDLLDLIDRAGFKNRYDAEDHTLLLPFMAELGRVGSLAPSGEANLVVKSGTPRRGDELAVAPCSNGLNTFHSFDMFHIRDPLWGGGDRGGKNAAQSSRDKKLQQLHFAMANMQKQLNSLSGNQQRQPAAPVSLTTPKKPRRPRRVAHEPPLLTELRGLLAQADRLKEPPSTSQIVEKLTAVLARAGAPPSSSPAGSRGPAPAAAAKLSPPPQGQRSFHKVWALDWGGAKIIQATAAPKATIIEPVVIACQSDHDYDKVMEWRRATGCTVACTFVVFNSAKAPLSDVLVEGPRGPTTQKAWLEGVGSGAPVRSKLPQSVKDDTAEPAPKVATFSVRITEPLALPAFVFSPEACKHIQRVKAAIDYTSEVTCVAIVRETGRSDIMGGSLSTGVFCNEQGTTLVPRWFPQKSEETASVYYNRVLQNATGASGRLVFCPSLDAAFGVVAKKVIIDADSVGPRWCIQRAPEGWTNTDEVEAWITARGFVNVSSVARSGRRRWFFRGDLAGCPDRSAFQFSSGVTVSMVLSGPKKKRDDEASKPKSTWGAPASKHAPAAPTPEAEDGDHAMDTAEAAPAAEPAGTPPASTPAAGTGRKGPPLAGAPKDKKAKTTPPKPFAEHFDTVDCGGAGGCFYLSSSRGIHALSRHPKALKKEDTDPGGNMQASLRLIMASELRKRPKHYDVPQIADIVEKLSTAGQAATSMTVHATAVGSSTEFAIWAKSSSGHWTLYLPPKPPAGSKYKQTVWLVLESRHYQWLRPKAAAPLTKEKDKEWRAAALPYPTDFTGAGRGTTDPDLEAAKELLGITDDSDDDDSDLDAARSLLGLSAPSSRRGRTARARSFLGCPEAFLAKRSPRIQPAFCDLIGTEGSRRETKQGTVATYKCVRCGLNRTLAEARRCPCTARANKQTVSRAQFLASSLGPKKAKAQRATHAAAQRKCNADWRSRNPERLAKLKRESRQRHRDAILARERKYYQKNKTLLQQKARRARASWTPEQRAQEANNQFVYRVLAKRREFLTPHLALTWLVLEPPRVNVEGLTSQLVLNWAVLEHCWVVSKHVTLQLALICVALEPFRVVVESLTHHIVLNRVVLEHCRVVLEHLTSQFMLNRAVLEPCWVVSKQVTLQLTLICVVLEPFRVVVESFTHHIVLNRVVLEHCRVVFEHLTSQLMLNRAVLEHCRVVSKQGAMQLTLIRVVLEPFRVVVESFTHHIVLNRVVLELCRVVLEHRTSQLMLNRAVLEHCRVVSKQGALQLTLICVVLEPFRVVVESFTHHIVLNRVALEHCRVVFEHLTSQLMLNRAVLEHCRVVSKQGAMQFTLIRVVLEHFRVVVESFTHHIPKALCGGILVLILPRWQTTHHIVLNRVALEPCRVVFEHRTSQLLLNRAVLEHCRVVSKQGAMQLTLIRVVLEPFRVVVESFTHEIVLNRVALEPCRAVFEHLTSQFMLNRAVLEHCRAVLERIALQLTLNQLVAPELRRAIVETFTLQFILGHVGREVFHVVVDVFTQVRGARYVLPFLLFFPLVPNPVAAEHGVIEGLTLKHFFVMLAARLFDQVAAEAVKVVSINVTSLTRARAEAIFRHPQLESVTVMAWSELRLAVQRPPWLIKLAAQFGWGVACSDPPPTDVRGSTTQGGTAILWRRSVGKITVYRSSSLGHRAVAIRTANAAYVSGYGPAQGDAAWLVRAMGWTQDLADTAVLFGDLNWKPGYCREVCAGWQAATPCGPTTTAGSAPSRLLVRGGDPEHEPSHLSNTFVEGIPYHSLSIFTLTVEEQHRQLYRLHHTAEYQAHKLSFITDAEIEAIMESCDQVTPKPMATEPLLNRWRAWHARAEHALKEATTKQWTTCSRKPEREKGSMPTSRPAAAPPPHQLEETVALRRARRLHRSFNEQICHHFKGNVLLNDKHPSKFAQACMDGVVTAPPGGIPTYHRALDSLSAAISAEQQKISNSKVRSWATVLAKWSSDVYNYATPRFRAPAPAAGFDAAAMRDEWKQHWDPPNYDLEPLTARWLERAEGAEFPQSAFEEQWLPSEEEFIHSLKKAKGAAGFDGWTSKEVKLLLQIAPPIITELYCLWCHTSIYAVQHAGRAPRDLALLVFPWRVVGIPKKDENESRPIGVASVLLRSWLSALALALPEVAANQWACRRRTSVVHAVSHWLSEACTAGLEMDLTKACDNIAHRIAEEAFRKEAVPETVIMTCRLAWAGPRVCCVSDELSEAICPFVRRAVAEHFKLLGLTIGRFEPEWGLQVFVDRNDSYQILQVTAGIRRYDWSFWTSSPSAAHVLRAVARVRCLESVHSTRLDAAGVARVDADASSTAVWAKWHRSLSHRDKKFLDIFWSGATETPTRGGEAAPCPWCRQPLASLRHMFQDCPRFNTERAAIARDLRLPSSFWRTQPRVTAKSGWITYDAGRCVKNRYDYAYMPATFDSGTTRGIAFVNFAASSDAREFSVLWDGSRLTGVAGAETSGTVIEVTASATQGYSENVRMWKASRLRRIKNPKFHPFIAPRPAA</sequence>
<evidence type="ECO:0000256" key="2">
    <source>
        <dbReference type="SAM" id="MobiDB-lite"/>
    </source>
</evidence>
<dbReference type="InterPro" id="IPR036691">
    <property type="entry name" value="Endo/exonu/phosph_ase_sf"/>
</dbReference>
<dbReference type="Proteomes" id="UP001189429">
    <property type="component" value="Unassembled WGS sequence"/>
</dbReference>
<feature type="compositionally biased region" description="Polar residues" evidence="2">
    <location>
        <begin position="53"/>
        <end position="76"/>
    </location>
</feature>
<reference evidence="3" key="1">
    <citation type="submission" date="2023-10" db="EMBL/GenBank/DDBJ databases">
        <authorList>
            <person name="Chen Y."/>
            <person name="Shah S."/>
            <person name="Dougan E. K."/>
            <person name="Thang M."/>
            <person name="Chan C."/>
        </authorList>
    </citation>
    <scope>NUCLEOTIDE SEQUENCE [LARGE SCALE GENOMIC DNA]</scope>
</reference>
<dbReference type="InterPro" id="IPR043502">
    <property type="entry name" value="DNA/RNA_pol_sf"/>
</dbReference>
<dbReference type="SUPFAM" id="SSF56672">
    <property type="entry name" value="DNA/RNA polymerases"/>
    <property type="match status" value="1"/>
</dbReference>
<protein>
    <recommendedName>
        <fullName evidence="5">Calmodulin</fullName>
    </recommendedName>
</protein>
<feature type="region of interest" description="Disordered" evidence="2">
    <location>
        <begin position="505"/>
        <end position="533"/>
    </location>
</feature>
<feature type="compositionally biased region" description="Low complexity" evidence="2">
    <location>
        <begin position="222"/>
        <end position="234"/>
    </location>
</feature>
<dbReference type="EMBL" id="CAUYUJ010003763">
    <property type="protein sequence ID" value="CAK0806667.1"/>
    <property type="molecule type" value="Genomic_DNA"/>
</dbReference>
<feature type="region of interest" description="Disordered" evidence="2">
    <location>
        <begin position="2148"/>
        <end position="2181"/>
    </location>
</feature>
<feature type="compositionally biased region" description="Low complexity" evidence="2">
    <location>
        <begin position="505"/>
        <end position="527"/>
    </location>
</feature>
<feature type="compositionally biased region" description="Polar residues" evidence="2">
    <location>
        <begin position="91"/>
        <end position="104"/>
    </location>
</feature>
<keyword evidence="1" id="KW-0175">Coiled coil</keyword>
<feature type="region of interest" description="Disordered" evidence="2">
    <location>
        <begin position="845"/>
        <end position="932"/>
    </location>
</feature>
<gene>
    <name evidence="3" type="ORF">PCOR1329_LOCUS12810</name>
</gene>
<feature type="region of interest" description="Disordered" evidence="2">
    <location>
        <begin position="53"/>
        <end position="158"/>
    </location>
</feature>